<keyword evidence="3" id="KW-1185">Reference proteome</keyword>
<evidence type="ECO:0000313" key="3">
    <source>
        <dbReference type="Proteomes" id="UP001597369"/>
    </source>
</evidence>
<dbReference type="RefSeq" id="WP_229960829.1">
    <property type="nucleotide sequence ID" value="NZ_JAJJWI010000009.1"/>
</dbReference>
<comment type="caution">
    <text evidence="2">The sequence shown here is derived from an EMBL/GenBank/DDBJ whole genome shotgun (WGS) entry which is preliminary data.</text>
</comment>
<name>A0ABW4WYH5_9BACT</name>
<feature type="domain" description="Spore protein YkvP/CgeB glycosyl transferase-like" evidence="1">
    <location>
        <begin position="205"/>
        <end position="318"/>
    </location>
</feature>
<proteinExistence type="predicted"/>
<dbReference type="EMBL" id="JBHUHV010000029">
    <property type="protein sequence ID" value="MFD2067306.1"/>
    <property type="molecule type" value="Genomic_DNA"/>
</dbReference>
<organism evidence="2 3">
    <name type="scientific">Pontibacter silvestris</name>
    <dbReference type="NCBI Taxonomy" id="2305183"/>
    <lineage>
        <taxon>Bacteria</taxon>
        <taxon>Pseudomonadati</taxon>
        <taxon>Bacteroidota</taxon>
        <taxon>Cytophagia</taxon>
        <taxon>Cytophagales</taxon>
        <taxon>Hymenobacteraceae</taxon>
        <taxon>Pontibacter</taxon>
    </lineage>
</organism>
<dbReference type="SUPFAM" id="SSF53756">
    <property type="entry name" value="UDP-Glycosyltransferase/glycogen phosphorylase"/>
    <property type="match status" value="1"/>
</dbReference>
<dbReference type="Pfam" id="PF13524">
    <property type="entry name" value="Glyco_trans_1_2"/>
    <property type="match status" value="1"/>
</dbReference>
<sequence length="366" mass="42072">MNTGDSKVRLLYLPNEAMLDNRCMQIGPRKAFEHLLETNQIEAYSAFSFLHEYNTTGSYETVRNKLLQEAKKFKPNVILWQHITSFDAPAEFLRELKNIESKPVLAYHEGDPYGRYFKRMSPQLKVILREADIVFMIGLGTFAELAREAGAKKVFYAPHMFDSVRSGKPWTPTTEREHDIVMIANAGKTRIPGRYFPGGRNRMKLAKKLTQRFGRRFALYGKGWDKLESSRGLLPFDKQEETIQSAWLTINWDHFDKVPYYFSNRLPISLAAGVPHITSYHAGYEHMFDSCKGLYAVKTVDEAVETAQFLLSQPKSRLIQEGIQGRDFVFNNLEANIVFTNILNTIKSEHFKPDKAAIENSHFIVS</sequence>
<evidence type="ECO:0000313" key="2">
    <source>
        <dbReference type="EMBL" id="MFD2067306.1"/>
    </source>
</evidence>
<dbReference type="Proteomes" id="UP001597369">
    <property type="component" value="Unassembled WGS sequence"/>
</dbReference>
<dbReference type="InterPro" id="IPR055259">
    <property type="entry name" value="YkvP/CgeB_Glyco_trans-like"/>
</dbReference>
<accession>A0ABW4WYH5</accession>
<gene>
    <name evidence="2" type="ORF">ACFSKU_10465</name>
</gene>
<protein>
    <submittedName>
        <fullName evidence="2">Glycosyltransferase</fullName>
    </submittedName>
</protein>
<evidence type="ECO:0000259" key="1">
    <source>
        <dbReference type="Pfam" id="PF13524"/>
    </source>
</evidence>
<reference evidence="3" key="1">
    <citation type="journal article" date="2019" name="Int. J. Syst. Evol. Microbiol.">
        <title>The Global Catalogue of Microorganisms (GCM) 10K type strain sequencing project: providing services to taxonomists for standard genome sequencing and annotation.</title>
        <authorList>
            <consortium name="The Broad Institute Genomics Platform"/>
            <consortium name="The Broad Institute Genome Sequencing Center for Infectious Disease"/>
            <person name="Wu L."/>
            <person name="Ma J."/>
        </authorList>
    </citation>
    <scope>NUCLEOTIDE SEQUENCE [LARGE SCALE GENOMIC DNA]</scope>
    <source>
        <strain evidence="3">JCM 16545</strain>
    </source>
</reference>